<sequence>MNQHIELTLREKEKIATIAKEIVQDIESGKDPNYYGPPLTQSGKEQMLVAIQTAMEMNKRKAKAKFTPKKYRKGKTSPKKAGSR</sequence>
<evidence type="ECO:0000313" key="2">
    <source>
        <dbReference type="EMBL" id="MBB1122852.1"/>
    </source>
</evidence>
<dbReference type="Proteomes" id="UP000547628">
    <property type="component" value="Unassembled WGS sequence"/>
</dbReference>
<gene>
    <name evidence="2" type="ORF">H5S41_02575</name>
</gene>
<dbReference type="AlphaFoldDB" id="A0A839HAL7"/>
<organism evidence="2 3">
    <name type="scientific">Limosilactobacillus albertensis</name>
    <dbReference type="NCBI Taxonomy" id="2759752"/>
    <lineage>
        <taxon>Bacteria</taxon>
        <taxon>Bacillati</taxon>
        <taxon>Bacillota</taxon>
        <taxon>Bacilli</taxon>
        <taxon>Lactobacillales</taxon>
        <taxon>Lactobacillaceae</taxon>
        <taxon>Limosilactobacillus</taxon>
    </lineage>
</organism>
<comment type="caution">
    <text evidence="2">The sequence shown here is derived from an EMBL/GenBank/DDBJ whole genome shotgun (WGS) entry which is preliminary data.</text>
</comment>
<evidence type="ECO:0000256" key="1">
    <source>
        <dbReference type="SAM" id="MobiDB-lite"/>
    </source>
</evidence>
<name>A0A839HAL7_9LACO</name>
<evidence type="ECO:0000313" key="3">
    <source>
        <dbReference type="Proteomes" id="UP000547628"/>
    </source>
</evidence>
<dbReference type="EMBL" id="JACIVD010000051">
    <property type="protein sequence ID" value="MBB1122852.1"/>
    <property type="molecule type" value="Genomic_DNA"/>
</dbReference>
<proteinExistence type="predicted"/>
<feature type="region of interest" description="Disordered" evidence="1">
    <location>
        <begin position="60"/>
        <end position="84"/>
    </location>
</feature>
<dbReference type="RefSeq" id="WP_182602185.1">
    <property type="nucleotide sequence ID" value="NZ_JACIVD010000051.1"/>
</dbReference>
<protein>
    <submittedName>
        <fullName evidence="2">Uncharacterized protein</fullName>
    </submittedName>
</protein>
<reference evidence="2 3" key="1">
    <citation type="submission" date="2020-07" db="EMBL/GenBank/DDBJ databases">
        <title>Description of Limosilactobacillus balticus sp. nov., Limosilactobacillus agrestis sp. nov., Limosilactobacillus albertensis sp. nov., Limosilactobacillus rudii sp. nov., Limosilactobacillus fastidiosus sp. nov., five novel Limosilactobacillus species isolated from the vertebrate gastrointestinal tract, and proposal of 6 subspecies of Limosilactobacillus reuteri adapted to the gastrointestinal tract of specific vertebrate hosts.</title>
        <authorList>
            <person name="Li F."/>
            <person name="Cheng C."/>
            <person name="Zheng J."/>
            <person name="Quevedo R.M."/>
            <person name="Li J."/>
            <person name="Roos S."/>
            <person name="Gaenzle M.G."/>
            <person name="Walter J."/>
        </authorList>
    </citation>
    <scope>NUCLEOTIDE SEQUENCE [LARGE SCALE GENOMIC DNA]</scope>
    <source>
        <strain evidence="2 3">Lr3000</strain>
    </source>
</reference>
<accession>A0A839HAL7</accession>